<evidence type="ECO:0000313" key="3">
    <source>
        <dbReference type="Proteomes" id="UP000797356"/>
    </source>
</evidence>
<feature type="domain" description="Exportin-2 C-terminal" evidence="1">
    <location>
        <begin position="90"/>
        <end position="231"/>
    </location>
</feature>
<dbReference type="Gene3D" id="1.25.10.10">
    <property type="entry name" value="Leucine-rich Repeat Variant"/>
    <property type="match status" value="1"/>
</dbReference>
<dbReference type="GO" id="GO:0005049">
    <property type="term" value="F:nuclear export signal receptor activity"/>
    <property type="evidence" value="ECO:0007669"/>
    <property type="project" value="TreeGrafter"/>
</dbReference>
<dbReference type="GO" id="GO:0031267">
    <property type="term" value="F:small GTPase binding"/>
    <property type="evidence" value="ECO:0007669"/>
    <property type="project" value="InterPro"/>
</dbReference>
<dbReference type="GO" id="GO:0006606">
    <property type="term" value="P:protein import into nucleus"/>
    <property type="evidence" value="ECO:0007669"/>
    <property type="project" value="TreeGrafter"/>
</dbReference>
<comment type="caution">
    <text evidence="2">The sequence shown here is derived from an EMBL/GenBank/DDBJ whole genome shotgun (WGS) entry which is preliminary data.</text>
</comment>
<name>A0A8K0HYE1_COCNU</name>
<sequence>MGDEFLLLAQVRLAQVRSVALALVRLLQAYLQKVPNKLKNEGTLCQVLGIFNKLILASNTEELVFFVLNTVVENLGYHMIAPYISGIWNGPGILVDSINAVQANIFGVILQQFWIPNLRLISGATEVNLTAVTATRLICESPIILDASATEPWGKMLDGILTLLGQPDEYKGDLEHDMLVMHETVGYSAAFARLHYAGKKEEDPVKEIRDPKQFLVASITKLSTLAPGKYSY</sequence>
<dbReference type="OrthoDB" id="1735062at2759"/>
<dbReference type="Proteomes" id="UP000797356">
    <property type="component" value="Chromosome 2"/>
</dbReference>
<accession>A0A8K0HYE1</accession>
<dbReference type="GO" id="GO:0005635">
    <property type="term" value="C:nuclear envelope"/>
    <property type="evidence" value="ECO:0007669"/>
    <property type="project" value="TreeGrafter"/>
</dbReference>
<dbReference type="PANTHER" id="PTHR10997:SF8">
    <property type="entry name" value="EXPORTIN-2"/>
    <property type="match status" value="1"/>
</dbReference>
<keyword evidence="3" id="KW-1185">Reference proteome</keyword>
<proteinExistence type="predicted"/>
<feature type="domain" description="Exportin-2 C-terminal" evidence="1">
    <location>
        <begin position="21"/>
        <end position="89"/>
    </location>
</feature>
<evidence type="ECO:0000313" key="2">
    <source>
        <dbReference type="EMBL" id="KAG1330445.1"/>
    </source>
</evidence>
<organism evidence="2 3">
    <name type="scientific">Cocos nucifera</name>
    <name type="common">Coconut palm</name>
    <dbReference type="NCBI Taxonomy" id="13894"/>
    <lineage>
        <taxon>Eukaryota</taxon>
        <taxon>Viridiplantae</taxon>
        <taxon>Streptophyta</taxon>
        <taxon>Embryophyta</taxon>
        <taxon>Tracheophyta</taxon>
        <taxon>Spermatophyta</taxon>
        <taxon>Magnoliopsida</taxon>
        <taxon>Liliopsida</taxon>
        <taxon>Arecaceae</taxon>
        <taxon>Arecoideae</taxon>
        <taxon>Cocoseae</taxon>
        <taxon>Attaleinae</taxon>
        <taxon>Cocos</taxon>
    </lineage>
</organism>
<dbReference type="GO" id="GO:0005829">
    <property type="term" value="C:cytosol"/>
    <property type="evidence" value="ECO:0007669"/>
    <property type="project" value="TreeGrafter"/>
</dbReference>
<protein>
    <submittedName>
        <fullName evidence="2">Putative Exportin-2</fullName>
    </submittedName>
</protein>
<dbReference type="InterPro" id="IPR016024">
    <property type="entry name" value="ARM-type_fold"/>
</dbReference>
<reference evidence="2" key="1">
    <citation type="journal article" date="2017" name="Gigascience">
        <title>The genome draft of coconut (Cocos nucifera).</title>
        <authorList>
            <person name="Xiao Y."/>
            <person name="Xu P."/>
            <person name="Fan H."/>
            <person name="Baudouin L."/>
            <person name="Xia W."/>
            <person name="Bocs S."/>
            <person name="Xu J."/>
            <person name="Li Q."/>
            <person name="Guo A."/>
            <person name="Zhou L."/>
            <person name="Li J."/>
            <person name="Wu Y."/>
            <person name="Ma Z."/>
            <person name="Armero A."/>
            <person name="Issali A.E."/>
            <person name="Liu N."/>
            <person name="Peng M."/>
            <person name="Yang Y."/>
        </authorList>
    </citation>
    <scope>NUCLEOTIDE SEQUENCE</scope>
    <source>
        <tissue evidence="2">Spear leaf of Hainan Tall coconut</tissue>
    </source>
</reference>
<dbReference type="EMBL" id="CM017873">
    <property type="protein sequence ID" value="KAG1330445.1"/>
    <property type="molecule type" value="Genomic_DNA"/>
</dbReference>
<dbReference type="Pfam" id="PF03378">
    <property type="entry name" value="CAS_CSE1"/>
    <property type="match status" value="2"/>
</dbReference>
<dbReference type="SUPFAM" id="SSF48371">
    <property type="entry name" value="ARM repeat"/>
    <property type="match status" value="1"/>
</dbReference>
<reference evidence="2" key="2">
    <citation type="submission" date="2019-07" db="EMBL/GenBank/DDBJ databases">
        <authorList>
            <person name="Yang Y."/>
            <person name="Bocs S."/>
            <person name="Baudouin L."/>
        </authorList>
    </citation>
    <scope>NUCLEOTIDE SEQUENCE</scope>
    <source>
        <tissue evidence="2">Spear leaf of Hainan Tall coconut</tissue>
    </source>
</reference>
<dbReference type="AlphaFoldDB" id="A0A8K0HYE1"/>
<dbReference type="InterPro" id="IPR005043">
    <property type="entry name" value="XPO2_C"/>
</dbReference>
<dbReference type="InterPro" id="IPR011989">
    <property type="entry name" value="ARM-like"/>
</dbReference>
<dbReference type="PANTHER" id="PTHR10997">
    <property type="entry name" value="IMPORTIN-7, 8, 11"/>
    <property type="match status" value="1"/>
</dbReference>
<gene>
    <name evidence="2" type="ORF">COCNU_02G004130</name>
</gene>
<dbReference type="GO" id="GO:0006611">
    <property type="term" value="P:protein export from nucleus"/>
    <property type="evidence" value="ECO:0007669"/>
    <property type="project" value="TreeGrafter"/>
</dbReference>
<evidence type="ECO:0000259" key="1">
    <source>
        <dbReference type="Pfam" id="PF03378"/>
    </source>
</evidence>